<dbReference type="InterPro" id="IPR002364">
    <property type="entry name" value="Quin_OxRdtase/zeta-crystal_CS"/>
</dbReference>
<dbReference type="InterPro" id="IPR011032">
    <property type="entry name" value="GroES-like_sf"/>
</dbReference>
<reference evidence="2 3" key="1">
    <citation type="submission" date="2018-10" db="EMBL/GenBank/DDBJ databases">
        <title>Genomic Encyclopedia of Archaeal and Bacterial Type Strains, Phase II (KMG-II): from individual species to whole genera.</title>
        <authorList>
            <person name="Goeker M."/>
        </authorList>
    </citation>
    <scope>NUCLEOTIDE SEQUENCE [LARGE SCALE GENOMIC DNA]</scope>
    <source>
        <strain evidence="2 3">DSM 25230</strain>
    </source>
</reference>
<organism evidence="2 3">
    <name type="scientific">Maribacter vaceletii</name>
    <dbReference type="NCBI Taxonomy" id="1206816"/>
    <lineage>
        <taxon>Bacteria</taxon>
        <taxon>Pseudomonadati</taxon>
        <taxon>Bacteroidota</taxon>
        <taxon>Flavobacteriia</taxon>
        <taxon>Flavobacteriales</taxon>
        <taxon>Flavobacteriaceae</taxon>
        <taxon>Maribacter</taxon>
    </lineage>
</organism>
<evidence type="ECO:0000259" key="1">
    <source>
        <dbReference type="SMART" id="SM00829"/>
    </source>
</evidence>
<keyword evidence="3" id="KW-1185">Reference proteome</keyword>
<dbReference type="Pfam" id="PF13602">
    <property type="entry name" value="ADH_zinc_N_2"/>
    <property type="match status" value="1"/>
</dbReference>
<dbReference type="PANTHER" id="PTHR11695">
    <property type="entry name" value="ALCOHOL DEHYDROGENASE RELATED"/>
    <property type="match status" value="1"/>
</dbReference>
<dbReference type="AlphaFoldDB" id="A0A495E869"/>
<dbReference type="CDD" id="cd05289">
    <property type="entry name" value="MDR_like_2"/>
    <property type="match status" value="1"/>
</dbReference>
<dbReference type="GO" id="GO:0016491">
    <property type="term" value="F:oxidoreductase activity"/>
    <property type="evidence" value="ECO:0007669"/>
    <property type="project" value="InterPro"/>
</dbReference>
<dbReference type="EMBL" id="RBIQ01000008">
    <property type="protein sequence ID" value="RKR13124.1"/>
    <property type="molecule type" value="Genomic_DNA"/>
</dbReference>
<proteinExistence type="predicted"/>
<dbReference type="RefSeq" id="WP_121066696.1">
    <property type="nucleotide sequence ID" value="NZ_RBIQ01000008.1"/>
</dbReference>
<dbReference type="InterPro" id="IPR020843">
    <property type="entry name" value="ER"/>
</dbReference>
<gene>
    <name evidence="2" type="ORF">CLV91_1839</name>
</gene>
<protein>
    <submittedName>
        <fullName evidence="2">NADPH:quinone reductase-like Zn-dependent oxidoreductase</fullName>
    </submittedName>
</protein>
<dbReference type="Gene3D" id="3.40.50.720">
    <property type="entry name" value="NAD(P)-binding Rossmann-like Domain"/>
    <property type="match status" value="1"/>
</dbReference>
<sequence length="313" mass="33160">MKAIVLEKAGGPENLHLAEVAKPSIKDNEVLVAVKAISLNPADVKPKYQDKMLNMMYGEKRPVILGWDIAGTVTEVGTDVTNLKVGDKVFGMVNFPGVGNAYAEFVAAPEAHLATMPDNVSFEEAAATTLAALTALQILEGRINKGDKVLIQAGSGGVGHFAIQIAKAMGAFVNTTASAKNGAFVTSIGADNAIDYHTQKFEEVLSDIDFVLDTQGGKVLENSVKILKSGGTVYTTVGVNLEEVEALAKKEHKTLSGILVHSSAKDMNTLKGMLENGAIKPNIYKTFAFEDMATAHTEVEKGRTVGKVIVTLS</sequence>
<dbReference type="Gene3D" id="3.90.180.10">
    <property type="entry name" value="Medium-chain alcohol dehydrogenases, catalytic domain"/>
    <property type="match status" value="1"/>
</dbReference>
<comment type="caution">
    <text evidence="2">The sequence shown here is derived from an EMBL/GenBank/DDBJ whole genome shotgun (WGS) entry which is preliminary data.</text>
</comment>
<dbReference type="GO" id="GO:0008270">
    <property type="term" value="F:zinc ion binding"/>
    <property type="evidence" value="ECO:0007669"/>
    <property type="project" value="InterPro"/>
</dbReference>
<name>A0A495E869_9FLAO</name>
<accession>A0A495E869</accession>
<dbReference type="Pfam" id="PF08240">
    <property type="entry name" value="ADH_N"/>
    <property type="match status" value="1"/>
</dbReference>
<dbReference type="InterPro" id="IPR013154">
    <property type="entry name" value="ADH-like_N"/>
</dbReference>
<dbReference type="SUPFAM" id="SSF50129">
    <property type="entry name" value="GroES-like"/>
    <property type="match status" value="1"/>
</dbReference>
<dbReference type="Proteomes" id="UP000269412">
    <property type="component" value="Unassembled WGS sequence"/>
</dbReference>
<dbReference type="PROSITE" id="PS01162">
    <property type="entry name" value="QOR_ZETA_CRYSTAL"/>
    <property type="match status" value="1"/>
</dbReference>
<dbReference type="InterPro" id="IPR036291">
    <property type="entry name" value="NAD(P)-bd_dom_sf"/>
</dbReference>
<dbReference type="InterPro" id="IPR050700">
    <property type="entry name" value="YIM1/Zinc_Alcohol_DH_Fams"/>
</dbReference>
<evidence type="ECO:0000313" key="3">
    <source>
        <dbReference type="Proteomes" id="UP000269412"/>
    </source>
</evidence>
<dbReference type="OrthoDB" id="9787435at2"/>
<dbReference type="SUPFAM" id="SSF51735">
    <property type="entry name" value="NAD(P)-binding Rossmann-fold domains"/>
    <property type="match status" value="1"/>
</dbReference>
<feature type="domain" description="Enoyl reductase (ER)" evidence="1">
    <location>
        <begin position="10"/>
        <end position="310"/>
    </location>
</feature>
<dbReference type="PANTHER" id="PTHR11695:SF648">
    <property type="entry name" value="ZINC-BINDING OXIDOREDUCTASE"/>
    <property type="match status" value="1"/>
</dbReference>
<dbReference type="SMART" id="SM00829">
    <property type="entry name" value="PKS_ER"/>
    <property type="match status" value="1"/>
</dbReference>
<evidence type="ECO:0000313" key="2">
    <source>
        <dbReference type="EMBL" id="RKR13124.1"/>
    </source>
</evidence>